<comment type="caution">
    <text evidence="1">The sequence shown here is derived from an EMBL/GenBank/DDBJ whole genome shotgun (WGS) entry which is preliminary data.</text>
</comment>
<proteinExistence type="predicted"/>
<evidence type="ECO:0000313" key="1">
    <source>
        <dbReference type="EMBL" id="KAH7127819.1"/>
    </source>
</evidence>
<organism evidence="1 2">
    <name type="scientific">Dactylonectria estremocensis</name>
    <dbReference type="NCBI Taxonomy" id="1079267"/>
    <lineage>
        <taxon>Eukaryota</taxon>
        <taxon>Fungi</taxon>
        <taxon>Dikarya</taxon>
        <taxon>Ascomycota</taxon>
        <taxon>Pezizomycotina</taxon>
        <taxon>Sordariomycetes</taxon>
        <taxon>Hypocreomycetidae</taxon>
        <taxon>Hypocreales</taxon>
        <taxon>Nectriaceae</taxon>
        <taxon>Dactylonectria</taxon>
    </lineage>
</organism>
<sequence length="242" mass="27296">MATTPIIHTSFSVTSGHLCFGDLENIWHGASTEPVHGFPTFSPLQGGTVMQFDFKYNVPAENGTWNAIQLVDVASQNVRGWLVTHEDVDPAPEIDKILRVSGSPYERDSGSSMNNEDTKAEGVLVINRYDWGYYTHDRIQVDGIETFDDYDPYMSESVGLVDCQHAKDQVTQWKDQHPCKRGSSVGALWLRIPDGEYKFGRFGYNDTRTAARSFLFFTTNTEFCRTALSGFSQSLRRNEDVQ</sequence>
<keyword evidence="2" id="KW-1185">Reference proteome</keyword>
<reference evidence="1" key="1">
    <citation type="journal article" date="2021" name="Nat. Commun.">
        <title>Genetic determinants of endophytism in the Arabidopsis root mycobiome.</title>
        <authorList>
            <person name="Mesny F."/>
            <person name="Miyauchi S."/>
            <person name="Thiergart T."/>
            <person name="Pickel B."/>
            <person name="Atanasova L."/>
            <person name="Karlsson M."/>
            <person name="Huettel B."/>
            <person name="Barry K.W."/>
            <person name="Haridas S."/>
            <person name="Chen C."/>
            <person name="Bauer D."/>
            <person name="Andreopoulos W."/>
            <person name="Pangilinan J."/>
            <person name="LaButti K."/>
            <person name="Riley R."/>
            <person name="Lipzen A."/>
            <person name="Clum A."/>
            <person name="Drula E."/>
            <person name="Henrissat B."/>
            <person name="Kohler A."/>
            <person name="Grigoriev I.V."/>
            <person name="Martin F.M."/>
            <person name="Hacquard S."/>
        </authorList>
    </citation>
    <scope>NUCLEOTIDE SEQUENCE</scope>
    <source>
        <strain evidence="1">MPI-CAGE-AT-0021</strain>
    </source>
</reference>
<dbReference type="Proteomes" id="UP000717696">
    <property type="component" value="Unassembled WGS sequence"/>
</dbReference>
<gene>
    <name evidence="1" type="ORF">B0J13DRAFT_564576</name>
</gene>
<dbReference type="OrthoDB" id="3535423at2759"/>
<dbReference type="EMBL" id="JAGMUU010000022">
    <property type="protein sequence ID" value="KAH7127819.1"/>
    <property type="molecule type" value="Genomic_DNA"/>
</dbReference>
<protein>
    <submittedName>
        <fullName evidence="1">Uncharacterized protein</fullName>
    </submittedName>
</protein>
<accession>A0A9P9IQT3</accession>
<evidence type="ECO:0000313" key="2">
    <source>
        <dbReference type="Proteomes" id="UP000717696"/>
    </source>
</evidence>
<dbReference type="AlphaFoldDB" id="A0A9P9IQT3"/>
<name>A0A9P9IQT3_9HYPO</name>